<feature type="binding site" evidence="5">
    <location>
        <position position="129"/>
    </location>
    <ligand>
        <name>AMP</name>
        <dbReference type="ChEBI" id="CHEBI:456215"/>
    </ligand>
</feature>
<dbReference type="Proteomes" id="UP001515943">
    <property type="component" value="Unassembled WGS sequence"/>
</dbReference>
<keyword evidence="4 5" id="KW-0418">Kinase</keyword>
<dbReference type="NCBIfam" id="NF001381">
    <property type="entry name" value="PRK00279.1-3"/>
    <property type="match status" value="1"/>
</dbReference>
<dbReference type="CDD" id="cd01428">
    <property type="entry name" value="ADK"/>
    <property type="match status" value="1"/>
</dbReference>
<evidence type="ECO:0000256" key="7">
    <source>
        <dbReference type="RuleBase" id="RU003331"/>
    </source>
</evidence>
<comment type="subcellular location">
    <subcellularLocation>
        <location evidence="5 7">Cytoplasm</location>
    </subcellularLocation>
</comment>
<comment type="domain">
    <text evidence="5">Consists of three domains, a large central CORE domain and two small peripheral domains, NMPbind and LID, which undergo movements during catalysis. The LID domain closes over the site of phosphoryl transfer upon ATP binding. Assembling and dissambling the active center during each catalytic cycle provides an effective means to prevent ATP hydrolysis.</text>
</comment>
<evidence type="ECO:0000313" key="8">
    <source>
        <dbReference type="EMBL" id="NKE63032.1"/>
    </source>
</evidence>
<sequence>MRLVLVGPPGAGKGTQAEVLSRKLGVPHISTGDLFRSHISNQTELGLEVQSILDEGALVPDSITNEMVRKRLAEPDATDGFLLDGFPRNVAQADKLGEFLAVGGHALDAVLEFRVDEDVVVERLLARGRTDDKEEVIRHRQQVYRNETAPLLDYYAEKVISIDAVGEIDEISERALARCTRCAARSECWWTAFPASLCRFRQ</sequence>
<dbReference type="InterPro" id="IPR000850">
    <property type="entry name" value="Adenylat/UMP-CMP_kin"/>
</dbReference>
<dbReference type="PRINTS" id="PR00094">
    <property type="entry name" value="ADENYLTKNASE"/>
</dbReference>
<dbReference type="NCBIfam" id="NF011104">
    <property type="entry name" value="PRK14531.1"/>
    <property type="match status" value="1"/>
</dbReference>
<dbReference type="NCBIfam" id="NF011105">
    <property type="entry name" value="PRK14532.1"/>
    <property type="match status" value="1"/>
</dbReference>
<evidence type="ECO:0000256" key="5">
    <source>
        <dbReference type="HAMAP-Rule" id="MF_00235"/>
    </source>
</evidence>
<dbReference type="HAMAP" id="MF_00235">
    <property type="entry name" value="Adenylate_kinase_Adk"/>
    <property type="match status" value="1"/>
</dbReference>
<comment type="subunit">
    <text evidence="5 7">Monomer.</text>
</comment>
<dbReference type="PANTHER" id="PTHR23359">
    <property type="entry name" value="NUCLEOTIDE KINASE"/>
    <property type="match status" value="1"/>
</dbReference>
<evidence type="ECO:0000256" key="1">
    <source>
        <dbReference type="ARBA" id="ARBA00022679"/>
    </source>
</evidence>
<dbReference type="InterPro" id="IPR027417">
    <property type="entry name" value="P-loop_NTPase"/>
</dbReference>
<organism evidence="8 9">
    <name type="scientific">Lentzea indica</name>
    <dbReference type="NCBI Taxonomy" id="2604800"/>
    <lineage>
        <taxon>Bacteria</taxon>
        <taxon>Bacillati</taxon>
        <taxon>Actinomycetota</taxon>
        <taxon>Actinomycetes</taxon>
        <taxon>Pseudonocardiales</taxon>
        <taxon>Pseudonocardiaceae</taxon>
        <taxon>Lentzea</taxon>
    </lineage>
</organism>
<evidence type="ECO:0000256" key="6">
    <source>
        <dbReference type="RuleBase" id="RU003330"/>
    </source>
</evidence>
<evidence type="ECO:0000256" key="3">
    <source>
        <dbReference type="ARBA" id="ARBA00022741"/>
    </source>
</evidence>
<feature type="binding site" evidence="5">
    <location>
        <position position="127"/>
    </location>
    <ligand>
        <name>ATP</name>
        <dbReference type="ChEBI" id="CHEBI:30616"/>
    </ligand>
</feature>
<keyword evidence="3 5" id="KW-0547">Nucleotide-binding</keyword>
<keyword evidence="9" id="KW-1185">Reference proteome</keyword>
<evidence type="ECO:0000256" key="2">
    <source>
        <dbReference type="ARBA" id="ARBA00022727"/>
    </source>
</evidence>
<feature type="binding site" evidence="5">
    <location>
        <begin position="10"/>
        <end position="15"/>
    </location>
    <ligand>
        <name>ATP</name>
        <dbReference type="ChEBI" id="CHEBI:30616"/>
    </ligand>
</feature>
<keyword evidence="5 7" id="KW-0067">ATP-binding</keyword>
<protein>
    <recommendedName>
        <fullName evidence="5 7">Adenylate kinase</fullName>
        <shortName evidence="5">AK</shortName>
        <ecNumber evidence="5 7">2.7.4.3</ecNumber>
    </recommendedName>
    <alternativeName>
        <fullName evidence="5">ATP-AMP transphosphorylase</fullName>
    </alternativeName>
    <alternativeName>
        <fullName evidence="5">ATP:AMP phosphotransferase</fullName>
    </alternativeName>
    <alternativeName>
        <fullName evidence="5">Adenylate monophosphate kinase</fullName>
    </alternativeName>
</protein>
<feature type="binding site" evidence="5">
    <location>
        <position position="140"/>
    </location>
    <ligand>
        <name>AMP</name>
        <dbReference type="ChEBI" id="CHEBI:456215"/>
    </ligand>
</feature>
<comment type="similarity">
    <text evidence="5 6">Belongs to the adenylate kinase family.</text>
</comment>
<dbReference type="PROSITE" id="PS00113">
    <property type="entry name" value="ADENYLATE_KINASE"/>
    <property type="match status" value="1"/>
</dbReference>
<comment type="catalytic activity">
    <reaction evidence="5 7">
        <text>AMP + ATP = 2 ADP</text>
        <dbReference type="Rhea" id="RHEA:12973"/>
        <dbReference type="ChEBI" id="CHEBI:30616"/>
        <dbReference type="ChEBI" id="CHEBI:456215"/>
        <dbReference type="ChEBI" id="CHEBI:456216"/>
        <dbReference type="EC" id="2.7.4.3"/>
    </reaction>
</comment>
<feature type="binding site" evidence="5">
    <location>
        <begin position="85"/>
        <end position="88"/>
    </location>
    <ligand>
        <name>AMP</name>
        <dbReference type="ChEBI" id="CHEBI:456215"/>
    </ligand>
</feature>
<feature type="binding site" evidence="5">
    <location>
        <position position="36"/>
    </location>
    <ligand>
        <name>AMP</name>
        <dbReference type="ChEBI" id="CHEBI:456215"/>
    </ligand>
</feature>
<comment type="caution">
    <text evidence="8">The sequence shown here is derived from an EMBL/GenBank/DDBJ whole genome shotgun (WGS) entry which is preliminary data.</text>
</comment>
<comment type="pathway">
    <text evidence="5">Purine metabolism; AMP biosynthesis via salvage pathway; AMP from ADP: step 1/1.</text>
</comment>
<gene>
    <name evidence="5" type="primary">adk</name>
    <name evidence="8" type="ORF">FXN61_42460</name>
</gene>
<reference evidence="8 9" key="1">
    <citation type="submission" date="2019-08" db="EMBL/GenBank/DDBJ databases">
        <title>Lentzea from Indian Himalayas.</title>
        <authorList>
            <person name="Mandal S."/>
            <person name="Mallick Gupta A."/>
            <person name="Maiti P.K."/>
            <person name="Sarkar J."/>
            <person name="Mandal S."/>
        </authorList>
    </citation>
    <scope>NUCLEOTIDE SEQUENCE [LARGE SCALE GENOMIC DNA]</scope>
    <source>
        <strain evidence="8 9">PSKA42</strain>
    </source>
</reference>
<proteinExistence type="inferred from homology"/>
<dbReference type="EMBL" id="VSRL01000310">
    <property type="protein sequence ID" value="NKE63032.1"/>
    <property type="molecule type" value="Genomic_DNA"/>
</dbReference>
<keyword evidence="2 5" id="KW-0545">Nucleotide biosynthesis</keyword>
<dbReference type="InterPro" id="IPR033690">
    <property type="entry name" value="Adenylat_kinase_CS"/>
</dbReference>
<dbReference type="Pfam" id="PF00406">
    <property type="entry name" value="ADK"/>
    <property type="match status" value="1"/>
</dbReference>
<keyword evidence="5" id="KW-0963">Cytoplasm</keyword>
<feature type="region of interest" description="NMP" evidence="5">
    <location>
        <begin position="30"/>
        <end position="59"/>
    </location>
</feature>
<comment type="caution">
    <text evidence="5">Lacks conserved residue(s) required for the propagation of feature annotation.</text>
</comment>
<dbReference type="GO" id="GO:0004017">
    <property type="term" value="F:AMP kinase activity"/>
    <property type="evidence" value="ECO:0007669"/>
    <property type="project" value="UniProtKB-EC"/>
</dbReference>
<comment type="function">
    <text evidence="5">Catalyzes the reversible transfer of the terminal phosphate group between ATP and AMP. Plays an important role in cellular energy homeostasis and in adenine nucleotide metabolism.</text>
</comment>
<dbReference type="SUPFAM" id="SSF52540">
    <property type="entry name" value="P-loop containing nucleoside triphosphate hydrolases"/>
    <property type="match status" value="1"/>
</dbReference>
<keyword evidence="1 5" id="KW-0808">Transferase</keyword>
<dbReference type="Gene3D" id="3.40.50.300">
    <property type="entry name" value="P-loop containing nucleotide triphosphate hydrolases"/>
    <property type="match status" value="1"/>
</dbReference>
<dbReference type="NCBIfam" id="NF011100">
    <property type="entry name" value="PRK14527.1"/>
    <property type="match status" value="1"/>
</dbReference>
<evidence type="ECO:0000313" key="9">
    <source>
        <dbReference type="Proteomes" id="UP001515943"/>
    </source>
</evidence>
<name>A0ABX1FVJ6_9PSEU</name>
<feature type="binding site" evidence="5">
    <location>
        <position position="166"/>
    </location>
    <ligand>
        <name>ATP</name>
        <dbReference type="ChEBI" id="CHEBI:30616"/>
    </ligand>
</feature>
<evidence type="ECO:0000256" key="4">
    <source>
        <dbReference type="ARBA" id="ARBA00022777"/>
    </source>
</evidence>
<feature type="binding site" evidence="5">
    <location>
        <position position="31"/>
    </location>
    <ligand>
        <name>AMP</name>
        <dbReference type="ChEBI" id="CHEBI:456215"/>
    </ligand>
</feature>
<dbReference type="EC" id="2.7.4.3" evidence="5 7"/>
<accession>A0ABX1FVJ6</accession>
<feature type="binding site" evidence="5">
    <location>
        <begin position="57"/>
        <end position="59"/>
    </location>
    <ligand>
        <name>AMP</name>
        <dbReference type="ChEBI" id="CHEBI:456215"/>
    </ligand>
</feature>
<feature type="binding site" evidence="5">
    <location>
        <position position="92"/>
    </location>
    <ligand>
        <name>AMP</name>
        <dbReference type="ChEBI" id="CHEBI:456215"/>
    </ligand>
</feature>
<dbReference type="RefSeq" id="WP_167979638.1">
    <property type="nucleotide sequence ID" value="NZ_VSRL01000310.1"/>
</dbReference>